<dbReference type="Pfam" id="PF06713">
    <property type="entry name" value="bPH_4"/>
    <property type="match status" value="1"/>
</dbReference>
<gene>
    <name evidence="3" type="ORF">E6C50_12630</name>
</gene>
<sequence>MNVYRSKIDSGIILILSMSLLIPGIVFISKGAWPGLLILLLVGLFIAYLMRQTKYTITDTTLVVRSGFLVHIKIAISDIVSVSKTDSILSAPANSITDRIEIKYQGKKSVIISPEERDAFLNQLLKINPDIQVVL</sequence>
<reference evidence="3 4" key="1">
    <citation type="submission" date="2019-04" db="EMBL/GenBank/DDBJ databases">
        <title>Flavobacterium sp. nov. isolated from construction timber.</title>
        <authorList>
            <person name="Lin S.-Y."/>
            <person name="Chang C.-T."/>
            <person name="Young C.-C."/>
        </authorList>
    </citation>
    <scope>NUCLEOTIDE SEQUENCE [LARGE SCALE GENOMIC DNA]</scope>
    <source>
        <strain evidence="3 4">CC-CTC003</strain>
    </source>
</reference>
<proteinExistence type="predicted"/>
<feature type="transmembrane region" description="Helical" evidence="1">
    <location>
        <begin position="12"/>
        <end position="28"/>
    </location>
</feature>
<evidence type="ECO:0000313" key="4">
    <source>
        <dbReference type="Proteomes" id="UP000307507"/>
    </source>
</evidence>
<feature type="domain" description="Uncharacterized protein YyaB-like PH" evidence="2">
    <location>
        <begin position="53"/>
        <end position="128"/>
    </location>
</feature>
<feature type="transmembrane region" description="Helical" evidence="1">
    <location>
        <begin position="34"/>
        <end position="50"/>
    </location>
</feature>
<evidence type="ECO:0000256" key="1">
    <source>
        <dbReference type="SAM" id="Phobius"/>
    </source>
</evidence>
<comment type="caution">
    <text evidence="3">The sequence shown here is derived from an EMBL/GenBank/DDBJ whole genome shotgun (WGS) entry which is preliminary data.</text>
</comment>
<keyword evidence="4" id="KW-1185">Reference proteome</keyword>
<keyword evidence="1" id="KW-0472">Membrane</keyword>
<evidence type="ECO:0000259" key="2">
    <source>
        <dbReference type="Pfam" id="PF06713"/>
    </source>
</evidence>
<keyword evidence="1" id="KW-0812">Transmembrane</keyword>
<accession>A0A4S3ZTN2</accession>
<name>A0A4S3ZTN2_9FLAO</name>
<keyword evidence="1" id="KW-1133">Transmembrane helix</keyword>
<evidence type="ECO:0000313" key="3">
    <source>
        <dbReference type="EMBL" id="THF49083.1"/>
    </source>
</evidence>
<dbReference type="GO" id="GO:0030153">
    <property type="term" value="P:bacteriocin immunity"/>
    <property type="evidence" value="ECO:0007669"/>
    <property type="project" value="InterPro"/>
</dbReference>
<dbReference type="EMBL" id="SSNZ01000006">
    <property type="protein sequence ID" value="THF49083.1"/>
    <property type="molecule type" value="Genomic_DNA"/>
</dbReference>
<dbReference type="AlphaFoldDB" id="A0A4S3ZTN2"/>
<protein>
    <recommendedName>
        <fullName evidence="2">Uncharacterized protein YyaB-like PH domain-containing protein</fullName>
    </recommendedName>
</protein>
<dbReference type="OrthoDB" id="1261156at2"/>
<dbReference type="Proteomes" id="UP000307507">
    <property type="component" value="Unassembled WGS sequence"/>
</dbReference>
<dbReference type="InterPro" id="IPR009589">
    <property type="entry name" value="PH_YyaB-like"/>
</dbReference>
<organism evidence="3 4">
    <name type="scientific">Flavobacterium supellecticarium</name>
    <dbReference type="NCBI Taxonomy" id="2565924"/>
    <lineage>
        <taxon>Bacteria</taxon>
        <taxon>Pseudomonadati</taxon>
        <taxon>Bacteroidota</taxon>
        <taxon>Flavobacteriia</taxon>
        <taxon>Flavobacteriales</taxon>
        <taxon>Flavobacteriaceae</taxon>
        <taxon>Flavobacterium</taxon>
    </lineage>
</organism>